<feature type="region of interest" description="Disordered" evidence="1">
    <location>
        <begin position="18"/>
        <end position="178"/>
    </location>
</feature>
<keyword evidence="2" id="KW-0812">Transmembrane</keyword>
<dbReference type="AlphaFoldDB" id="W4GIP2"/>
<feature type="chain" id="PRO_5004841158" evidence="3">
    <location>
        <begin position="19"/>
        <end position="396"/>
    </location>
</feature>
<feature type="signal peptide" evidence="3">
    <location>
        <begin position="1"/>
        <end position="18"/>
    </location>
</feature>
<evidence type="ECO:0000256" key="1">
    <source>
        <dbReference type="SAM" id="MobiDB-lite"/>
    </source>
</evidence>
<keyword evidence="3" id="KW-0732">Signal</keyword>
<keyword evidence="2" id="KW-1133">Transmembrane helix</keyword>
<dbReference type="VEuPathDB" id="FungiDB:H257_06815"/>
<feature type="transmembrane region" description="Helical" evidence="2">
    <location>
        <begin position="180"/>
        <end position="200"/>
    </location>
</feature>
<feature type="compositionally biased region" description="Polar residues" evidence="1">
    <location>
        <begin position="366"/>
        <end position="382"/>
    </location>
</feature>
<feature type="compositionally biased region" description="Pro residues" evidence="1">
    <location>
        <begin position="94"/>
        <end position="106"/>
    </location>
</feature>
<organism evidence="4">
    <name type="scientific">Aphanomyces astaci</name>
    <name type="common">Crayfish plague agent</name>
    <dbReference type="NCBI Taxonomy" id="112090"/>
    <lineage>
        <taxon>Eukaryota</taxon>
        <taxon>Sar</taxon>
        <taxon>Stramenopiles</taxon>
        <taxon>Oomycota</taxon>
        <taxon>Saprolegniomycetes</taxon>
        <taxon>Saprolegniales</taxon>
        <taxon>Verrucalvaceae</taxon>
        <taxon>Aphanomyces</taxon>
    </lineage>
</organism>
<evidence type="ECO:0000256" key="3">
    <source>
        <dbReference type="SAM" id="SignalP"/>
    </source>
</evidence>
<accession>W4GIP2</accession>
<evidence type="ECO:0000256" key="2">
    <source>
        <dbReference type="SAM" id="Phobius"/>
    </source>
</evidence>
<dbReference type="RefSeq" id="XP_009830486.1">
    <property type="nucleotide sequence ID" value="XM_009832184.1"/>
</dbReference>
<gene>
    <name evidence="4" type="ORF">H257_06815</name>
</gene>
<feature type="compositionally biased region" description="Pro residues" evidence="1">
    <location>
        <begin position="61"/>
        <end position="84"/>
    </location>
</feature>
<dbReference type="STRING" id="112090.W4GIP2"/>
<dbReference type="GeneID" id="20808811"/>
<feature type="compositionally biased region" description="Low complexity" evidence="1">
    <location>
        <begin position="107"/>
        <end position="122"/>
    </location>
</feature>
<reference evidence="4" key="1">
    <citation type="submission" date="2013-12" db="EMBL/GenBank/DDBJ databases">
        <title>The Genome Sequence of Aphanomyces astaci APO3.</title>
        <authorList>
            <consortium name="The Broad Institute Genomics Platform"/>
            <person name="Russ C."/>
            <person name="Tyler B."/>
            <person name="van West P."/>
            <person name="Dieguez-Uribeondo J."/>
            <person name="Young S.K."/>
            <person name="Zeng Q."/>
            <person name="Gargeya S."/>
            <person name="Fitzgerald M."/>
            <person name="Abouelleil A."/>
            <person name="Alvarado L."/>
            <person name="Chapman S.B."/>
            <person name="Gainer-Dewar J."/>
            <person name="Goldberg J."/>
            <person name="Griggs A."/>
            <person name="Gujja S."/>
            <person name="Hansen M."/>
            <person name="Howarth C."/>
            <person name="Imamovic A."/>
            <person name="Ireland A."/>
            <person name="Larimer J."/>
            <person name="McCowan C."/>
            <person name="Murphy C."/>
            <person name="Pearson M."/>
            <person name="Poon T.W."/>
            <person name="Priest M."/>
            <person name="Roberts A."/>
            <person name="Saif S."/>
            <person name="Shea T."/>
            <person name="Sykes S."/>
            <person name="Wortman J."/>
            <person name="Nusbaum C."/>
            <person name="Birren B."/>
        </authorList>
    </citation>
    <scope>NUCLEOTIDE SEQUENCE [LARGE SCALE GENOMIC DNA]</scope>
    <source>
        <strain evidence="4">APO3</strain>
    </source>
</reference>
<feature type="region of interest" description="Disordered" evidence="1">
    <location>
        <begin position="322"/>
        <end position="396"/>
    </location>
</feature>
<feature type="compositionally biased region" description="Polar residues" evidence="1">
    <location>
        <begin position="155"/>
        <end position="177"/>
    </location>
</feature>
<evidence type="ECO:0000313" key="4">
    <source>
        <dbReference type="EMBL" id="ETV79550.1"/>
    </source>
</evidence>
<sequence>MRRSVLAILLLTLQGYHAQPNTTTPSAVVNAAPTTTTPPPTETPVETPIPTTTPAQSTSSPTPPPTTAPPSSPPPQTTTPPPATNEPSTTTTVPPDPTTTTPPPPSTTVTTPSSSSDSSTMTPTPPPPSMPATIASPDVTIIDPNTDDAVIPEVTSDQLRATTPSDVSTASSESGGPNTVGWVMIVAGILVGIGLLLGAVRFVRRRQQDNEDDEDFYDSFFEKGAQSHPSMTVEDSRYAANFPGDFGASTAQVEKDSTFFTWRSPSPKIQAPIVTSLMPPCEDDAAAMMVMRTPSDELVLHNDVPNNFHTGEQSSSIVSYQYTQRGNQDTERPPVPNVGSCTTFPNRSPVKCHHNDWCADDDDDAQSFTSVASSDQSAYSPRSSSDSTNSTSNFEV</sequence>
<keyword evidence="2" id="KW-0472">Membrane</keyword>
<protein>
    <submittedName>
        <fullName evidence="4">Uncharacterized protein</fullName>
    </submittedName>
</protein>
<proteinExistence type="predicted"/>
<dbReference type="EMBL" id="KI913127">
    <property type="protein sequence ID" value="ETV79550.1"/>
    <property type="molecule type" value="Genomic_DNA"/>
</dbReference>
<feature type="compositionally biased region" description="Low complexity" evidence="1">
    <location>
        <begin position="383"/>
        <end position="396"/>
    </location>
</feature>
<feature type="compositionally biased region" description="Low complexity" evidence="1">
    <location>
        <begin position="43"/>
        <end position="60"/>
    </location>
</feature>
<name>W4GIP2_APHAT</name>
<feature type="compositionally biased region" description="Low complexity" evidence="1">
    <location>
        <begin position="22"/>
        <end position="35"/>
    </location>
</feature>